<comment type="similarity">
    <text evidence="5">Belongs to the cysteine-rich repeat secretory protein family.</text>
</comment>
<dbReference type="PROSITE" id="PS51473">
    <property type="entry name" value="GNK2"/>
    <property type="match status" value="2"/>
</dbReference>
<evidence type="ECO:0000313" key="9">
    <source>
        <dbReference type="Proteomes" id="UP001161247"/>
    </source>
</evidence>
<dbReference type="GO" id="GO:0005576">
    <property type="term" value="C:extracellular region"/>
    <property type="evidence" value="ECO:0007669"/>
    <property type="project" value="UniProtKB-SubCell"/>
</dbReference>
<evidence type="ECO:0000256" key="2">
    <source>
        <dbReference type="ARBA" id="ARBA00022525"/>
    </source>
</evidence>
<protein>
    <submittedName>
        <fullName evidence="8">OLC1v1006637C1</fullName>
    </submittedName>
</protein>
<keyword evidence="3 6" id="KW-0732">Signal</keyword>
<keyword evidence="4" id="KW-0677">Repeat</keyword>
<dbReference type="InterPro" id="IPR038408">
    <property type="entry name" value="GNK2_sf"/>
</dbReference>
<dbReference type="Proteomes" id="UP001161247">
    <property type="component" value="Chromosome 5"/>
</dbReference>
<evidence type="ECO:0000256" key="4">
    <source>
        <dbReference type="ARBA" id="ARBA00022737"/>
    </source>
</evidence>
<sequence length="246" mass="26488">MASFGLVFLLLLCSSTTAVLADFAISYCNENSTIASAQMSANVDVVLGQLDSNTAKNGGFSIATYGQGNDTVYGLGQCRKDFNTSACSSCIHFAASILRDSCSPFGNSTDERAFADNCLVRYSDQKFFGIFDPNAVVNLPYSGKTSKVNNQNLFRKQVGILMNDIISQAIDPANKLGFFGKGNITISASETVYGTVQCTQDVSTSTCSTCLNTGLSKFPTLCRKLKTNGCRILYGSCFLRYETDPF</sequence>
<dbReference type="EMBL" id="OX459122">
    <property type="protein sequence ID" value="CAI9107311.1"/>
    <property type="molecule type" value="Genomic_DNA"/>
</dbReference>
<feature type="chain" id="PRO_5043538859" evidence="6">
    <location>
        <begin position="22"/>
        <end position="246"/>
    </location>
</feature>
<keyword evidence="9" id="KW-1185">Reference proteome</keyword>
<feature type="domain" description="Gnk2-homologous" evidence="7">
    <location>
        <begin position="21"/>
        <end position="127"/>
    </location>
</feature>
<evidence type="ECO:0000259" key="7">
    <source>
        <dbReference type="PROSITE" id="PS51473"/>
    </source>
</evidence>
<dbReference type="CDD" id="cd23509">
    <property type="entry name" value="Gnk2-like"/>
    <property type="match status" value="2"/>
</dbReference>
<dbReference type="PANTHER" id="PTHR32411">
    <property type="entry name" value="CYSTEINE-RICH REPEAT SECRETORY PROTEIN 38-RELATED"/>
    <property type="match status" value="1"/>
</dbReference>
<evidence type="ECO:0000256" key="1">
    <source>
        <dbReference type="ARBA" id="ARBA00004613"/>
    </source>
</evidence>
<name>A0AAV1DIZ3_OLDCO</name>
<organism evidence="8 9">
    <name type="scientific">Oldenlandia corymbosa var. corymbosa</name>
    <dbReference type="NCBI Taxonomy" id="529605"/>
    <lineage>
        <taxon>Eukaryota</taxon>
        <taxon>Viridiplantae</taxon>
        <taxon>Streptophyta</taxon>
        <taxon>Embryophyta</taxon>
        <taxon>Tracheophyta</taxon>
        <taxon>Spermatophyta</taxon>
        <taxon>Magnoliopsida</taxon>
        <taxon>eudicotyledons</taxon>
        <taxon>Gunneridae</taxon>
        <taxon>Pentapetalae</taxon>
        <taxon>asterids</taxon>
        <taxon>lamiids</taxon>
        <taxon>Gentianales</taxon>
        <taxon>Rubiaceae</taxon>
        <taxon>Rubioideae</taxon>
        <taxon>Spermacoceae</taxon>
        <taxon>Hedyotis-Oldenlandia complex</taxon>
        <taxon>Oldenlandia</taxon>
    </lineage>
</organism>
<evidence type="ECO:0000313" key="8">
    <source>
        <dbReference type="EMBL" id="CAI9107311.1"/>
    </source>
</evidence>
<evidence type="ECO:0000256" key="6">
    <source>
        <dbReference type="SAM" id="SignalP"/>
    </source>
</evidence>
<evidence type="ECO:0000256" key="3">
    <source>
        <dbReference type="ARBA" id="ARBA00022729"/>
    </source>
</evidence>
<dbReference type="Pfam" id="PF01657">
    <property type="entry name" value="Stress-antifung"/>
    <property type="match status" value="2"/>
</dbReference>
<comment type="subcellular location">
    <subcellularLocation>
        <location evidence="1">Secreted</location>
    </subcellularLocation>
</comment>
<gene>
    <name evidence="8" type="ORF">OLC1_LOCUS15658</name>
</gene>
<dbReference type="Gene3D" id="3.30.430.20">
    <property type="entry name" value="Gnk2 domain, C-X8-C-X2-C motif"/>
    <property type="match status" value="2"/>
</dbReference>
<feature type="domain" description="Gnk2-homologous" evidence="7">
    <location>
        <begin position="136"/>
        <end position="246"/>
    </location>
</feature>
<keyword evidence="2" id="KW-0964">Secreted</keyword>
<dbReference type="InterPro" id="IPR002902">
    <property type="entry name" value="GNK2"/>
</dbReference>
<dbReference type="InterPro" id="IPR050581">
    <property type="entry name" value="CRR_secretory_protein"/>
</dbReference>
<feature type="signal peptide" evidence="6">
    <location>
        <begin position="1"/>
        <end position="21"/>
    </location>
</feature>
<proteinExistence type="inferred from homology"/>
<evidence type="ECO:0000256" key="5">
    <source>
        <dbReference type="ARBA" id="ARBA00038515"/>
    </source>
</evidence>
<dbReference type="AlphaFoldDB" id="A0AAV1DIZ3"/>
<accession>A0AAV1DIZ3</accession>
<dbReference type="PANTHER" id="PTHR32411:SF55">
    <property type="entry name" value="CYSTEINE-RICH REPEAT SECRETORY PROTEIN 55"/>
    <property type="match status" value="1"/>
</dbReference>
<reference evidence="8" key="1">
    <citation type="submission" date="2023-03" db="EMBL/GenBank/DDBJ databases">
        <authorList>
            <person name="Julca I."/>
        </authorList>
    </citation>
    <scope>NUCLEOTIDE SEQUENCE</scope>
</reference>